<organism evidence="2">
    <name type="scientific">Toxocara canis</name>
    <name type="common">Canine roundworm</name>
    <dbReference type="NCBI Taxonomy" id="6265"/>
    <lineage>
        <taxon>Eukaryota</taxon>
        <taxon>Metazoa</taxon>
        <taxon>Ecdysozoa</taxon>
        <taxon>Nematoda</taxon>
        <taxon>Chromadorea</taxon>
        <taxon>Rhabditida</taxon>
        <taxon>Spirurina</taxon>
        <taxon>Ascaridomorpha</taxon>
        <taxon>Ascaridoidea</taxon>
        <taxon>Toxocaridae</taxon>
        <taxon>Toxocara</taxon>
    </lineage>
</organism>
<accession>A0A3P7IUT9</accession>
<proteinExistence type="predicted"/>
<dbReference type="InterPro" id="IPR016135">
    <property type="entry name" value="UBQ-conjugating_enzyme/RWD"/>
</dbReference>
<reference evidence="2" key="1">
    <citation type="submission" date="2018-11" db="EMBL/GenBank/DDBJ databases">
        <authorList>
            <consortium name="Pathogen Informatics"/>
        </authorList>
    </citation>
    <scope>NUCLEOTIDE SEQUENCE [LARGE SCALE GENOMIC DNA]</scope>
</reference>
<dbReference type="AlphaFoldDB" id="A0A3P7IUT9"/>
<evidence type="ECO:0000259" key="1">
    <source>
        <dbReference type="PROSITE" id="PS50127"/>
    </source>
</evidence>
<feature type="domain" description="UBC core" evidence="1">
    <location>
        <begin position="24"/>
        <end position="69"/>
    </location>
</feature>
<dbReference type="PROSITE" id="PS50127">
    <property type="entry name" value="UBC_2"/>
    <property type="match status" value="1"/>
</dbReference>
<protein>
    <recommendedName>
        <fullName evidence="1">UBC core domain-containing protein</fullName>
    </recommendedName>
</protein>
<dbReference type="SUPFAM" id="SSF54495">
    <property type="entry name" value="UBC-like"/>
    <property type="match status" value="1"/>
</dbReference>
<dbReference type="InterPro" id="IPR000608">
    <property type="entry name" value="UBC"/>
</dbReference>
<evidence type="ECO:0000313" key="2">
    <source>
        <dbReference type="EMBL" id="VDM51555.1"/>
    </source>
</evidence>
<gene>
    <name evidence="2" type="ORF">TCNE_LOCUS20234</name>
</gene>
<sequence>MKKDPVEGFSAGLRGGGDDIYKWRCSYLALLIRLNLKKDPVKGFSAGLRGGGDDIYNWEVLILGPPDTP</sequence>
<dbReference type="Gene3D" id="3.10.110.10">
    <property type="entry name" value="Ubiquitin Conjugating Enzyme"/>
    <property type="match status" value="1"/>
</dbReference>
<name>A0A3P7IUT9_TOXCA</name>
<dbReference type="EMBL" id="UYWY01028815">
    <property type="protein sequence ID" value="VDM51555.1"/>
    <property type="molecule type" value="Genomic_DNA"/>
</dbReference>